<reference evidence="3 4" key="1">
    <citation type="submission" date="2016-11" db="EMBL/GenBank/DDBJ databases">
        <authorList>
            <person name="Jaros S."/>
            <person name="Januszkiewicz K."/>
            <person name="Wedrychowicz H."/>
        </authorList>
    </citation>
    <scope>NUCLEOTIDE SEQUENCE [LARGE SCALE GENOMIC DNA]</scope>
    <source>
        <strain evidence="3 4">DSM 21758</strain>
    </source>
</reference>
<evidence type="ECO:0000313" key="3">
    <source>
        <dbReference type="EMBL" id="SHJ60564.1"/>
    </source>
</evidence>
<sequence length="253" mass="29264">MDKNSFIAMFRKESFEEATKLYDKFKIARGKGYTVFTKELYTPDIWKVLEDISDNFIKIDSYGIFEEAERRIIAFNNYEECFPLDLIKITVKNKFITLNHRDFLGSIMSLGINRNRIGDLTVKDNTCYLSAHREVTTYLLDNLIKIRNSNCELHIIENEKDYPKVSYDAKTINVNSLRLDAVVASIANVSRSEALILLKSGKVLLNYYVQNEKSKDISLKDKITIRGYGKFIVNEYLGSSKSGRLKIEILKYS</sequence>
<dbReference type="CDD" id="cd00165">
    <property type="entry name" value="S4"/>
    <property type="match status" value="1"/>
</dbReference>
<dbReference type="PROSITE" id="PS50889">
    <property type="entry name" value="S4"/>
    <property type="match status" value="1"/>
</dbReference>
<dbReference type="SMART" id="SM00363">
    <property type="entry name" value="S4"/>
    <property type="match status" value="1"/>
</dbReference>
<dbReference type="STRING" id="1121302.SAMN02745163_02251"/>
<dbReference type="SUPFAM" id="SSF55174">
    <property type="entry name" value="Alpha-L RNA-binding motif"/>
    <property type="match status" value="1"/>
</dbReference>
<name>A0A1M6KNY7_9CLOT</name>
<evidence type="ECO:0000313" key="4">
    <source>
        <dbReference type="Proteomes" id="UP000184310"/>
    </source>
</evidence>
<keyword evidence="4" id="KW-1185">Reference proteome</keyword>
<organism evidence="3 4">
    <name type="scientific">Clostridium cavendishii DSM 21758</name>
    <dbReference type="NCBI Taxonomy" id="1121302"/>
    <lineage>
        <taxon>Bacteria</taxon>
        <taxon>Bacillati</taxon>
        <taxon>Bacillota</taxon>
        <taxon>Clostridia</taxon>
        <taxon>Eubacteriales</taxon>
        <taxon>Clostridiaceae</taxon>
        <taxon>Clostridium</taxon>
    </lineage>
</organism>
<dbReference type="Gene3D" id="3.30.70.330">
    <property type="match status" value="1"/>
</dbReference>
<dbReference type="GO" id="GO:0003723">
    <property type="term" value="F:RNA binding"/>
    <property type="evidence" value="ECO:0007669"/>
    <property type="project" value="UniProtKB-KW"/>
</dbReference>
<protein>
    <submittedName>
        <fullName evidence="3">RNA-binding protein YlmH, contains S4-like domain</fullName>
    </submittedName>
</protein>
<dbReference type="AlphaFoldDB" id="A0A1M6KNY7"/>
<dbReference type="InterPro" id="IPR040591">
    <property type="entry name" value="RqcP2_RBD"/>
</dbReference>
<evidence type="ECO:0000259" key="2">
    <source>
        <dbReference type="SMART" id="SM00363"/>
    </source>
</evidence>
<evidence type="ECO:0000256" key="1">
    <source>
        <dbReference type="PROSITE-ProRule" id="PRU00182"/>
    </source>
</evidence>
<dbReference type="Pfam" id="PF17774">
    <property type="entry name" value="YlmH_RBD"/>
    <property type="match status" value="1"/>
</dbReference>
<keyword evidence="1" id="KW-0694">RNA-binding</keyword>
<accession>A0A1M6KNY7</accession>
<dbReference type="InterPro" id="IPR012677">
    <property type="entry name" value="Nucleotide-bd_a/b_plait_sf"/>
</dbReference>
<dbReference type="EMBL" id="FQZB01000009">
    <property type="protein sequence ID" value="SHJ60564.1"/>
    <property type="molecule type" value="Genomic_DNA"/>
</dbReference>
<dbReference type="InterPro" id="IPR002942">
    <property type="entry name" value="S4_RNA-bd"/>
</dbReference>
<dbReference type="OrthoDB" id="9812787at2"/>
<proteinExistence type="predicted"/>
<dbReference type="Proteomes" id="UP000184310">
    <property type="component" value="Unassembled WGS sequence"/>
</dbReference>
<gene>
    <name evidence="3" type="ORF">SAMN02745163_02251</name>
</gene>
<feature type="domain" description="RNA-binding S4" evidence="2">
    <location>
        <begin position="177"/>
        <end position="237"/>
    </location>
</feature>